<feature type="compositionally biased region" description="Low complexity" evidence="1">
    <location>
        <begin position="111"/>
        <end position="141"/>
    </location>
</feature>
<reference evidence="3 4" key="1">
    <citation type="submission" date="2021-01" db="EMBL/GenBank/DDBJ databases">
        <title>Genome public.</title>
        <authorList>
            <person name="Liu C."/>
            <person name="Sun Q."/>
        </authorList>
    </citation>
    <scope>NUCLEOTIDE SEQUENCE [LARGE SCALE GENOMIC DNA]</scope>
    <source>
        <strain evidence="3 4">JC656</strain>
    </source>
</reference>
<organism evidence="3 4">
    <name type="scientific">Sinomonas cellulolyticus</name>
    <dbReference type="NCBI Taxonomy" id="2801916"/>
    <lineage>
        <taxon>Bacteria</taxon>
        <taxon>Bacillati</taxon>
        <taxon>Actinomycetota</taxon>
        <taxon>Actinomycetes</taxon>
        <taxon>Micrococcales</taxon>
        <taxon>Micrococcaceae</taxon>
        <taxon>Sinomonas</taxon>
    </lineage>
</organism>
<evidence type="ECO:0000313" key="4">
    <source>
        <dbReference type="Proteomes" id="UP000639051"/>
    </source>
</evidence>
<name>A0ABS1K614_9MICC</name>
<gene>
    <name evidence="3" type="ORF">JJE72_16630</name>
</gene>
<sequence>MNRPAARDATPTEPFLVTEPGGDGAYGPQAPDLETAEAPEDEPFIPAARWRAGRLTKVLVALCLVLAGGLGGAALQKAVDTRTAVTGRTGQFQVGTQNGTGSGGGGGFGGRNRASQSPSAPPSAGAPAPGAPAAPASAPAP</sequence>
<keyword evidence="4" id="KW-1185">Reference proteome</keyword>
<dbReference type="RefSeq" id="WP_189694422.1">
    <property type="nucleotide sequence ID" value="NZ_BNCM01000010.1"/>
</dbReference>
<protein>
    <submittedName>
        <fullName evidence="3">Uncharacterized protein</fullName>
    </submittedName>
</protein>
<evidence type="ECO:0000256" key="2">
    <source>
        <dbReference type="SAM" id="Phobius"/>
    </source>
</evidence>
<accession>A0ABS1K614</accession>
<dbReference type="Proteomes" id="UP000639051">
    <property type="component" value="Unassembled WGS sequence"/>
</dbReference>
<feature type="region of interest" description="Disordered" evidence="1">
    <location>
        <begin position="87"/>
        <end position="141"/>
    </location>
</feature>
<comment type="caution">
    <text evidence="3">The sequence shown here is derived from an EMBL/GenBank/DDBJ whole genome shotgun (WGS) entry which is preliminary data.</text>
</comment>
<evidence type="ECO:0000313" key="3">
    <source>
        <dbReference type="EMBL" id="MBL0707121.1"/>
    </source>
</evidence>
<evidence type="ECO:0000256" key="1">
    <source>
        <dbReference type="SAM" id="MobiDB-lite"/>
    </source>
</evidence>
<proteinExistence type="predicted"/>
<keyword evidence="2" id="KW-0472">Membrane</keyword>
<keyword evidence="2" id="KW-0812">Transmembrane</keyword>
<dbReference type="EMBL" id="JAERRC010000044">
    <property type="protein sequence ID" value="MBL0707121.1"/>
    <property type="molecule type" value="Genomic_DNA"/>
</dbReference>
<feature type="transmembrane region" description="Helical" evidence="2">
    <location>
        <begin position="58"/>
        <end position="75"/>
    </location>
</feature>
<feature type="region of interest" description="Disordered" evidence="1">
    <location>
        <begin position="1"/>
        <end position="37"/>
    </location>
</feature>
<feature type="compositionally biased region" description="Gly residues" evidence="1">
    <location>
        <begin position="98"/>
        <end position="110"/>
    </location>
</feature>
<keyword evidence="2" id="KW-1133">Transmembrane helix</keyword>